<dbReference type="FunFam" id="3.30.870.10:FF:000014">
    <property type="entry name" value="Cardiolipin synthase"/>
    <property type="match status" value="1"/>
</dbReference>
<comment type="caution">
    <text evidence="15">The sequence shown here is derived from an EMBL/GenBank/DDBJ whole genome shotgun (WGS) entry which is preliminary data.</text>
</comment>
<dbReference type="Pfam" id="PF13091">
    <property type="entry name" value="PLDc_2"/>
    <property type="match status" value="2"/>
</dbReference>
<dbReference type="NCBIfam" id="TIGR04265">
    <property type="entry name" value="bac_cardiolipin"/>
    <property type="match status" value="1"/>
</dbReference>
<dbReference type="Proteomes" id="UP000093482">
    <property type="component" value="Unassembled WGS sequence"/>
</dbReference>
<evidence type="ECO:0000313" key="15">
    <source>
        <dbReference type="EMBL" id="OCS90618.1"/>
    </source>
</evidence>
<evidence type="ECO:0000256" key="4">
    <source>
        <dbReference type="ARBA" id="ARBA00022679"/>
    </source>
</evidence>
<proteinExistence type="inferred from homology"/>
<evidence type="ECO:0000256" key="13">
    <source>
        <dbReference type="NCBIfam" id="TIGR04265"/>
    </source>
</evidence>
<keyword evidence="4 12" id="KW-0808">Transferase</keyword>
<dbReference type="SUPFAM" id="SSF56024">
    <property type="entry name" value="Phospholipase D/nuclease"/>
    <property type="match status" value="2"/>
</dbReference>
<evidence type="ECO:0000313" key="16">
    <source>
        <dbReference type="Proteomes" id="UP000093482"/>
    </source>
</evidence>
<dbReference type="Pfam" id="PF13396">
    <property type="entry name" value="PLDc_N"/>
    <property type="match status" value="1"/>
</dbReference>
<comment type="similarity">
    <text evidence="12">Belongs to the phospholipase D family. Cardiolipin synthase subfamily.</text>
</comment>
<dbReference type="InterPro" id="IPR027379">
    <property type="entry name" value="CLS_N"/>
</dbReference>
<accession>A0A1C0YTW4</accession>
<dbReference type="GO" id="GO:0032049">
    <property type="term" value="P:cardiolipin biosynthetic process"/>
    <property type="evidence" value="ECO:0007669"/>
    <property type="project" value="UniProtKB-UniRule"/>
</dbReference>
<dbReference type="SMART" id="SM00155">
    <property type="entry name" value="PLDc"/>
    <property type="match status" value="2"/>
</dbReference>
<feature type="transmembrane region" description="Helical" evidence="12">
    <location>
        <begin position="37"/>
        <end position="60"/>
    </location>
</feature>
<feature type="domain" description="PLD phosphodiesterase" evidence="14">
    <location>
        <begin position="401"/>
        <end position="428"/>
    </location>
</feature>
<dbReference type="OrthoDB" id="9762009at2"/>
<evidence type="ECO:0000259" key="14">
    <source>
        <dbReference type="PROSITE" id="PS50035"/>
    </source>
</evidence>
<feature type="transmembrane region" description="Helical" evidence="12">
    <location>
        <begin position="12"/>
        <end position="31"/>
    </location>
</feature>
<feature type="active site" evidence="12">
    <location>
        <position position="413"/>
    </location>
</feature>
<dbReference type="CDD" id="cd09112">
    <property type="entry name" value="PLDc_CLS_2"/>
    <property type="match status" value="1"/>
</dbReference>
<dbReference type="CDD" id="cd09110">
    <property type="entry name" value="PLDc_CLS_1"/>
    <property type="match status" value="1"/>
</dbReference>
<keyword evidence="11 12" id="KW-1208">Phospholipid metabolism</keyword>
<evidence type="ECO:0000256" key="7">
    <source>
        <dbReference type="ARBA" id="ARBA00022989"/>
    </source>
</evidence>
<gene>
    <name evidence="15" type="ORF">A6K76_10745</name>
</gene>
<comment type="subcellular location">
    <subcellularLocation>
        <location evidence="1 12">Cell membrane</location>
        <topology evidence="1 12">Multi-pass membrane protein</topology>
    </subcellularLocation>
</comment>
<keyword evidence="8 12" id="KW-0443">Lipid metabolism</keyword>
<evidence type="ECO:0000256" key="10">
    <source>
        <dbReference type="ARBA" id="ARBA00023209"/>
    </source>
</evidence>
<organism evidence="15 16">
    <name type="scientific">Caryophanon latum</name>
    <dbReference type="NCBI Taxonomy" id="33977"/>
    <lineage>
        <taxon>Bacteria</taxon>
        <taxon>Bacillati</taxon>
        <taxon>Bacillota</taxon>
        <taxon>Bacilli</taxon>
        <taxon>Bacillales</taxon>
        <taxon>Caryophanaceae</taxon>
        <taxon>Caryophanon</taxon>
    </lineage>
</organism>
<dbReference type="InterPro" id="IPR022924">
    <property type="entry name" value="Cardiolipin_synthase"/>
</dbReference>
<feature type="active site" evidence="12">
    <location>
        <position position="408"/>
    </location>
</feature>
<dbReference type="EMBL" id="MATO01000035">
    <property type="protein sequence ID" value="OCS90618.1"/>
    <property type="molecule type" value="Genomic_DNA"/>
</dbReference>
<feature type="active site" evidence="12">
    <location>
        <position position="235"/>
    </location>
</feature>
<sequence length="488" mass="56269">MSMLEFVQTMDLPALLLFLGNIICIVVVVFIERKHPSSAWAWMFVLIFLPVIGFLTYALLGRRLRKKHLYRFSGGQHTGLLQLIEEQKDALQHDAFTFKDDAAAQHNKLLYMQLAYNGAVITQNNDVTIFTDGRQKFEQLLRDLKNAKHHIHMQYYIFRHDELGQRILQVLEEKAKEGVEVRFLYDAIGSNRLFKKHMHPLAEAGGLSEVFFPSIFPLINPRLNFRNHRKIVVIDGGIGYVGGFNVGNEYLGVEEKYGYWRDTHTRIEGSAVHALQTRFLVDWNMASKEHRVTYDDCYYPTIEREGSTAVQIVSSGPDDEHDALKYSYVKMIVSAKRYVYIQSPYFVPDETVFEAVRMASLCGVEVRLMIPAVPDHKIVYAATMSYMEDLLKAGVHIDLYDGGFMHAKTIVIDDEVATCGTTNFDVRSFKLNFEVNAFLFDTEKAIDMRRIYERDLQVSKPLTMEAYKKRSFRKRTQESLARLISPIL</sequence>
<evidence type="ECO:0000256" key="9">
    <source>
        <dbReference type="ARBA" id="ARBA00023136"/>
    </source>
</evidence>
<dbReference type="PROSITE" id="PS50035">
    <property type="entry name" value="PLD"/>
    <property type="match status" value="2"/>
</dbReference>
<keyword evidence="3 12" id="KW-0444">Lipid biosynthesis</keyword>
<feature type="active site" evidence="12">
    <location>
        <position position="406"/>
    </location>
</feature>
<feature type="domain" description="PLD phosphodiesterase" evidence="14">
    <location>
        <begin position="223"/>
        <end position="250"/>
    </location>
</feature>
<evidence type="ECO:0000256" key="3">
    <source>
        <dbReference type="ARBA" id="ARBA00022516"/>
    </source>
</evidence>
<name>A0A1C0YTW4_9BACL</name>
<evidence type="ECO:0000256" key="11">
    <source>
        <dbReference type="ARBA" id="ARBA00023264"/>
    </source>
</evidence>
<dbReference type="InterPro" id="IPR030874">
    <property type="entry name" value="Cardiolipin_synth_Firmi"/>
</dbReference>
<dbReference type="Gene3D" id="3.30.870.10">
    <property type="entry name" value="Endonuclease Chain A"/>
    <property type="match status" value="2"/>
</dbReference>
<dbReference type="EC" id="2.7.8.-" evidence="12 13"/>
<evidence type="ECO:0000256" key="2">
    <source>
        <dbReference type="ARBA" id="ARBA00022475"/>
    </source>
</evidence>
<dbReference type="GO" id="GO:0008808">
    <property type="term" value="F:cardiolipin synthase activity"/>
    <property type="evidence" value="ECO:0007669"/>
    <property type="project" value="UniProtKB-UniRule"/>
</dbReference>
<feature type="active site" evidence="12">
    <location>
        <position position="228"/>
    </location>
</feature>
<evidence type="ECO:0000256" key="6">
    <source>
        <dbReference type="ARBA" id="ARBA00022737"/>
    </source>
</evidence>
<reference evidence="15 16" key="1">
    <citation type="submission" date="2016-07" db="EMBL/GenBank/DDBJ databases">
        <title>Caryophanon latum genome sequencing.</title>
        <authorList>
            <person name="Verma A."/>
            <person name="Pal Y."/>
            <person name="Krishnamurthi S."/>
        </authorList>
    </citation>
    <scope>NUCLEOTIDE SEQUENCE [LARGE SCALE GENOMIC DNA]</scope>
    <source>
        <strain evidence="15 16">DSM 14151</strain>
    </source>
</reference>
<keyword evidence="6" id="KW-0677">Repeat</keyword>
<dbReference type="GO" id="GO:0005886">
    <property type="term" value="C:plasma membrane"/>
    <property type="evidence" value="ECO:0007669"/>
    <property type="project" value="UniProtKB-SubCell"/>
</dbReference>
<keyword evidence="7 12" id="KW-1133">Transmembrane helix</keyword>
<dbReference type="InterPro" id="IPR001736">
    <property type="entry name" value="PLipase_D/transphosphatidylase"/>
</dbReference>
<dbReference type="PANTHER" id="PTHR21248:SF22">
    <property type="entry name" value="PHOSPHOLIPASE D"/>
    <property type="match status" value="1"/>
</dbReference>
<keyword evidence="2 12" id="KW-1003">Cell membrane</keyword>
<keyword evidence="10 12" id="KW-0594">Phospholipid biosynthesis</keyword>
<evidence type="ECO:0000256" key="1">
    <source>
        <dbReference type="ARBA" id="ARBA00004651"/>
    </source>
</evidence>
<comment type="catalytic activity">
    <reaction evidence="12">
        <text>2 a 1,2-diacyl-sn-glycero-3-phospho-(1'-sn-glycerol) = a cardiolipin + glycerol</text>
        <dbReference type="Rhea" id="RHEA:31451"/>
        <dbReference type="ChEBI" id="CHEBI:17754"/>
        <dbReference type="ChEBI" id="CHEBI:62237"/>
        <dbReference type="ChEBI" id="CHEBI:64716"/>
    </reaction>
</comment>
<dbReference type="PANTHER" id="PTHR21248">
    <property type="entry name" value="CARDIOLIPIN SYNTHASE"/>
    <property type="match status" value="1"/>
</dbReference>
<dbReference type="AlphaFoldDB" id="A0A1C0YTW4"/>
<dbReference type="HAMAP" id="MF_01916">
    <property type="entry name" value="Cardiolipin_synth_Cls"/>
    <property type="match status" value="1"/>
</dbReference>
<evidence type="ECO:0000256" key="5">
    <source>
        <dbReference type="ARBA" id="ARBA00022692"/>
    </source>
</evidence>
<keyword evidence="16" id="KW-1185">Reference proteome</keyword>
<evidence type="ECO:0000256" key="8">
    <source>
        <dbReference type="ARBA" id="ARBA00023098"/>
    </source>
</evidence>
<protein>
    <recommendedName>
        <fullName evidence="12 13">Cardiolipin synthase</fullName>
        <shortName evidence="12">CL synthase</shortName>
        <ecNumber evidence="12 13">2.7.8.-</ecNumber>
    </recommendedName>
</protein>
<comment type="function">
    <text evidence="12">Catalyzes the reversible phosphatidyl group transfer from one phosphatidylglycerol molecule to another to form cardiolipin (CL) (diphosphatidylglycerol) and glycerol.</text>
</comment>
<keyword evidence="5 12" id="KW-0812">Transmembrane</keyword>
<keyword evidence="9 12" id="KW-0472">Membrane</keyword>
<evidence type="ECO:0000256" key="12">
    <source>
        <dbReference type="HAMAP-Rule" id="MF_01916"/>
    </source>
</evidence>
<feature type="active site" evidence="12">
    <location>
        <position position="230"/>
    </location>
</feature>
<dbReference type="InterPro" id="IPR025202">
    <property type="entry name" value="PLD-like_dom"/>
</dbReference>